<dbReference type="RefSeq" id="WP_344329059.1">
    <property type="nucleotide sequence ID" value="NZ_BAAASZ010000052.1"/>
</dbReference>
<gene>
    <name evidence="3" type="ORF">GCM10010405_59310</name>
</gene>
<dbReference type="InterPro" id="IPR011055">
    <property type="entry name" value="Dup_hybrid_motif"/>
</dbReference>
<accession>A0ABP5XSB5</accession>
<dbReference type="CDD" id="cd12797">
    <property type="entry name" value="M23_peptidase"/>
    <property type="match status" value="1"/>
</dbReference>
<dbReference type="PANTHER" id="PTHR21666:SF270">
    <property type="entry name" value="MUREIN HYDROLASE ACTIVATOR ENVC"/>
    <property type="match status" value="1"/>
</dbReference>
<organism evidence="3 4">
    <name type="scientific">Streptomyces macrosporus</name>
    <dbReference type="NCBI Taxonomy" id="44032"/>
    <lineage>
        <taxon>Bacteria</taxon>
        <taxon>Bacillati</taxon>
        <taxon>Actinomycetota</taxon>
        <taxon>Actinomycetes</taxon>
        <taxon>Kitasatosporales</taxon>
        <taxon>Streptomycetaceae</taxon>
        <taxon>Streptomyces</taxon>
    </lineage>
</organism>
<protein>
    <recommendedName>
        <fullName evidence="2">M23ase beta-sheet core domain-containing protein</fullName>
    </recommendedName>
</protein>
<sequence>MTAAGTARTAALLTWLRPALYGLVVALVLLDLAHDLFGLGVDAPGRLLLGAAVVALSTEIPRSLLARNAHRGPEPAPVEVAPPVTGRWSALNSPADKVPSHGTRAYGQAYAIDIVHEPEDRPRPAFGWWPPVRRNGDFPAFGAPVLAVADATVVRARDRRRDHLSRNSWPALPLFFAEASVRDVSGLGAIVGNHLVLDLGDGTYALYAHLMRGSLTVREGERVRAGQVVARVGNTGNSTEPHLHFQLMDGADPHTARGIPFHWRGVGVPANGATFTV</sequence>
<evidence type="ECO:0000256" key="1">
    <source>
        <dbReference type="SAM" id="Phobius"/>
    </source>
</evidence>
<feature type="domain" description="M23ase beta-sheet core" evidence="2">
    <location>
        <begin position="186"/>
        <end position="251"/>
    </location>
</feature>
<dbReference type="InterPro" id="IPR016047">
    <property type="entry name" value="M23ase_b-sheet_dom"/>
</dbReference>
<dbReference type="Proteomes" id="UP001501638">
    <property type="component" value="Unassembled WGS sequence"/>
</dbReference>
<feature type="transmembrane region" description="Helical" evidence="1">
    <location>
        <begin position="12"/>
        <end position="30"/>
    </location>
</feature>
<keyword evidence="1" id="KW-0472">Membrane</keyword>
<dbReference type="InterPro" id="IPR050570">
    <property type="entry name" value="Cell_wall_metabolism_enzyme"/>
</dbReference>
<dbReference type="PANTHER" id="PTHR21666">
    <property type="entry name" value="PEPTIDASE-RELATED"/>
    <property type="match status" value="1"/>
</dbReference>
<proteinExistence type="predicted"/>
<keyword evidence="1" id="KW-1133">Transmembrane helix</keyword>
<evidence type="ECO:0000313" key="4">
    <source>
        <dbReference type="Proteomes" id="UP001501638"/>
    </source>
</evidence>
<keyword evidence="1" id="KW-0812">Transmembrane</keyword>
<dbReference type="EMBL" id="BAAASZ010000052">
    <property type="protein sequence ID" value="GAA2466913.1"/>
    <property type="molecule type" value="Genomic_DNA"/>
</dbReference>
<dbReference type="SUPFAM" id="SSF51261">
    <property type="entry name" value="Duplicated hybrid motif"/>
    <property type="match status" value="1"/>
</dbReference>
<keyword evidence="4" id="KW-1185">Reference proteome</keyword>
<dbReference type="Pfam" id="PF01551">
    <property type="entry name" value="Peptidase_M23"/>
    <property type="match status" value="1"/>
</dbReference>
<dbReference type="Gene3D" id="2.70.70.10">
    <property type="entry name" value="Glucose Permease (Domain IIA)"/>
    <property type="match status" value="1"/>
</dbReference>
<name>A0ABP5XSB5_9ACTN</name>
<evidence type="ECO:0000259" key="2">
    <source>
        <dbReference type="Pfam" id="PF01551"/>
    </source>
</evidence>
<comment type="caution">
    <text evidence="3">The sequence shown here is derived from an EMBL/GenBank/DDBJ whole genome shotgun (WGS) entry which is preliminary data.</text>
</comment>
<evidence type="ECO:0000313" key="3">
    <source>
        <dbReference type="EMBL" id="GAA2466913.1"/>
    </source>
</evidence>
<reference evidence="4" key="1">
    <citation type="journal article" date="2019" name="Int. J. Syst. Evol. Microbiol.">
        <title>The Global Catalogue of Microorganisms (GCM) 10K type strain sequencing project: providing services to taxonomists for standard genome sequencing and annotation.</title>
        <authorList>
            <consortium name="The Broad Institute Genomics Platform"/>
            <consortium name="The Broad Institute Genome Sequencing Center for Infectious Disease"/>
            <person name="Wu L."/>
            <person name="Ma J."/>
        </authorList>
    </citation>
    <scope>NUCLEOTIDE SEQUENCE [LARGE SCALE GENOMIC DNA]</scope>
    <source>
        <strain evidence="4">JCM 6305</strain>
    </source>
</reference>